<keyword evidence="3" id="KW-1185">Reference proteome</keyword>
<dbReference type="RefSeq" id="WP_161708475.1">
    <property type="nucleotide sequence ID" value="NZ_JAABLQ010000001.1"/>
</dbReference>
<reference evidence="3" key="1">
    <citation type="submission" date="2020-01" db="EMBL/GenBank/DDBJ databases">
        <authorList>
            <person name="Fang Y."/>
            <person name="Sun R."/>
            <person name="Nie L."/>
            <person name="He J."/>
            <person name="Hao L."/>
            <person name="Wang L."/>
            <person name="Su S."/>
            <person name="Lv E."/>
            <person name="Zhang Z."/>
            <person name="Xie R."/>
            <person name="Liu H."/>
        </authorList>
    </citation>
    <scope>NUCLEOTIDE SEQUENCE [LARGE SCALE GENOMIC DNA]</scope>
    <source>
        <strain evidence="3">XCT-53</strain>
    </source>
</reference>
<comment type="caution">
    <text evidence="2">The sequence shown here is derived from an EMBL/GenBank/DDBJ whole genome shotgun (WGS) entry which is preliminary data.</text>
</comment>
<feature type="compositionally biased region" description="Low complexity" evidence="1">
    <location>
        <begin position="11"/>
        <end position="26"/>
    </location>
</feature>
<dbReference type="Proteomes" id="UP000586722">
    <property type="component" value="Unassembled WGS sequence"/>
</dbReference>
<accession>A0A7X5F2B9</accession>
<sequence length="69" mass="7263">MGTVLDFAAARRPLSGRRPPVRGRGPAAEDPAGRVVLFPGVRIEREPLDLAPRIGTIGAAAKNVAPEHD</sequence>
<dbReference type="AlphaFoldDB" id="A0A7X5F2B9"/>
<name>A0A7X5F2B9_9HYPH</name>
<feature type="region of interest" description="Disordered" evidence="1">
    <location>
        <begin position="1"/>
        <end position="31"/>
    </location>
</feature>
<gene>
    <name evidence="2" type="ORF">GWI72_09430</name>
</gene>
<organism evidence="2 3">
    <name type="scientific">Pannonibacter tanglangensis</name>
    <dbReference type="NCBI Taxonomy" id="2750084"/>
    <lineage>
        <taxon>Bacteria</taxon>
        <taxon>Pseudomonadati</taxon>
        <taxon>Pseudomonadota</taxon>
        <taxon>Alphaproteobacteria</taxon>
        <taxon>Hyphomicrobiales</taxon>
        <taxon>Stappiaceae</taxon>
        <taxon>Pannonibacter</taxon>
    </lineage>
</organism>
<evidence type="ECO:0000313" key="2">
    <source>
        <dbReference type="EMBL" id="NBN78488.1"/>
    </source>
</evidence>
<protein>
    <submittedName>
        <fullName evidence="2">Uncharacterized protein</fullName>
    </submittedName>
</protein>
<dbReference type="EMBL" id="JAABLQ010000001">
    <property type="protein sequence ID" value="NBN78488.1"/>
    <property type="molecule type" value="Genomic_DNA"/>
</dbReference>
<proteinExistence type="predicted"/>
<evidence type="ECO:0000313" key="3">
    <source>
        <dbReference type="Proteomes" id="UP000586722"/>
    </source>
</evidence>
<evidence type="ECO:0000256" key="1">
    <source>
        <dbReference type="SAM" id="MobiDB-lite"/>
    </source>
</evidence>